<evidence type="ECO:0000259" key="1">
    <source>
        <dbReference type="Pfam" id="PF13614"/>
    </source>
</evidence>
<feature type="domain" description="AAA" evidence="1">
    <location>
        <begin position="6"/>
        <end position="186"/>
    </location>
</feature>
<dbReference type="Gene3D" id="3.40.50.300">
    <property type="entry name" value="P-loop containing nucleotide triphosphate hydrolases"/>
    <property type="match status" value="1"/>
</dbReference>
<reference evidence="2 3" key="1">
    <citation type="submission" date="2024-02" db="EMBL/GenBank/DDBJ databases">
        <title>Seven novel Bacillus-like species.</title>
        <authorList>
            <person name="Liu G."/>
        </authorList>
    </citation>
    <scope>NUCLEOTIDE SEQUENCE [LARGE SCALE GENOMIC DNA]</scope>
    <source>
        <strain evidence="2 3">FJAT-52991</strain>
        <plasmid evidence="2 3">unnamed1</plasmid>
    </source>
</reference>
<dbReference type="InterPro" id="IPR027417">
    <property type="entry name" value="P-loop_NTPase"/>
</dbReference>
<geneLocation type="plasmid" evidence="2 3">
    <name>unnamed1</name>
</geneLocation>
<dbReference type="SUPFAM" id="SSF52540">
    <property type="entry name" value="P-loop containing nucleoside triphosphate hydrolases"/>
    <property type="match status" value="1"/>
</dbReference>
<dbReference type="Proteomes" id="UP001387364">
    <property type="component" value="Plasmid unnamed1"/>
</dbReference>
<proteinExistence type="predicted"/>
<dbReference type="RefSeq" id="WP_338754867.1">
    <property type="nucleotide sequence ID" value="NZ_CP147405.1"/>
</dbReference>
<dbReference type="EMBL" id="CP147405">
    <property type="protein sequence ID" value="WXB94975.1"/>
    <property type="molecule type" value="Genomic_DNA"/>
</dbReference>
<dbReference type="InterPro" id="IPR025669">
    <property type="entry name" value="AAA_dom"/>
</dbReference>
<evidence type="ECO:0000313" key="2">
    <source>
        <dbReference type="EMBL" id="WXB94975.1"/>
    </source>
</evidence>
<keyword evidence="2" id="KW-0614">Plasmid</keyword>
<gene>
    <name evidence="2" type="ORF">WDJ61_18515</name>
</gene>
<name>A0ABZ2NBG0_9BACI</name>
<accession>A0ABZ2NBG0</accession>
<keyword evidence="3" id="KW-1185">Reference proteome</keyword>
<dbReference type="Pfam" id="PF13614">
    <property type="entry name" value="AAA_31"/>
    <property type="match status" value="1"/>
</dbReference>
<dbReference type="InterPro" id="IPR050678">
    <property type="entry name" value="DNA_Partitioning_ATPase"/>
</dbReference>
<sequence>MNNKKAKIITFGISKGGCSKTTSAGITAYLLSQEAKVLAVDMDGQGNLTQFLTGVDELCDVFEERTILEAIKERNIEKYIVEINENLHIVPSNDYLALFPRYVYTKATDENKNLILSDTLSPIVNQYDYIIIDTPPALSEQTINSISASDYAVIMNDGSKFCYDAIHKFLEICVATRENGNPDLQIAGVLFSIVDPRTVDTKAMIQLIDEEYDGYRFDTVIQRRAATKRLAVNGFFDNSELEKGIGEYRVFVKELKERVQ</sequence>
<organism evidence="2 3">
    <name type="scientific">Bacillus kandeliae</name>
    <dbReference type="NCBI Taxonomy" id="3129297"/>
    <lineage>
        <taxon>Bacteria</taxon>
        <taxon>Bacillati</taxon>
        <taxon>Bacillota</taxon>
        <taxon>Bacilli</taxon>
        <taxon>Bacillales</taxon>
        <taxon>Bacillaceae</taxon>
        <taxon>Bacillus</taxon>
    </lineage>
</organism>
<dbReference type="PANTHER" id="PTHR13696">
    <property type="entry name" value="P-LOOP CONTAINING NUCLEOSIDE TRIPHOSPHATE HYDROLASE"/>
    <property type="match status" value="1"/>
</dbReference>
<protein>
    <submittedName>
        <fullName evidence="2">ParA family protein</fullName>
    </submittedName>
</protein>
<dbReference type="CDD" id="cd02042">
    <property type="entry name" value="ParAB_family"/>
    <property type="match status" value="1"/>
</dbReference>
<evidence type="ECO:0000313" key="3">
    <source>
        <dbReference type="Proteomes" id="UP001387364"/>
    </source>
</evidence>
<dbReference type="PANTHER" id="PTHR13696:SF52">
    <property type="entry name" value="PARA FAMILY PROTEIN CT_582"/>
    <property type="match status" value="1"/>
</dbReference>